<accession>A0ABR1ZZY0</accession>
<organism evidence="2 3">
    <name type="scientific">Hibiscus sabdariffa</name>
    <name type="common">roselle</name>
    <dbReference type="NCBI Taxonomy" id="183260"/>
    <lineage>
        <taxon>Eukaryota</taxon>
        <taxon>Viridiplantae</taxon>
        <taxon>Streptophyta</taxon>
        <taxon>Embryophyta</taxon>
        <taxon>Tracheophyta</taxon>
        <taxon>Spermatophyta</taxon>
        <taxon>Magnoliopsida</taxon>
        <taxon>eudicotyledons</taxon>
        <taxon>Gunneridae</taxon>
        <taxon>Pentapetalae</taxon>
        <taxon>rosids</taxon>
        <taxon>malvids</taxon>
        <taxon>Malvales</taxon>
        <taxon>Malvaceae</taxon>
        <taxon>Malvoideae</taxon>
        <taxon>Hibiscus</taxon>
    </lineage>
</organism>
<name>A0ABR1ZZY0_9ROSI</name>
<feature type="region of interest" description="Disordered" evidence="1">
    <location>
        <begin position="1"/>
        <end position="69"/>
    </location>
</feature>
<proteinExistence type="predicted"/>
<sequence>MPLATWLHSTTAIHRNGENTTTAKTHIGSKRLNGGSHNGVGVTSTTTTSTPTKEERKKHEKLTNRPRMEASDGWWSEIARDGLNGRVRKSGRSSEMGVVLNGWRFHKITGVVA</sequence>
<dbReference type="EMBL" id="JBBPBM010001188">
    <property type="protein sequence ID" value="KAK8486283.1"/>
    <property type="molecule type" value="Genomic_DNA"/>
</dbReference>
<dbReference type="Proteomes" id="UP001472677">
    <property type="component" value="Unassembled WGS sequence"/>
</dbReference>
<keyword evidence="3" id="KW-1185">Reference proteome</keyword>
<feature type="compositionally biased region" description="Basic and acidic residues" evidence="1">
    <location>
        <begin position="52"/>
        <end position="69"/>
    </location>
</feature>
<gene>
    <name evidence="2" type="ORF">V6N12_033694</name>
</gene>
<comment type="caution">
    <text evidence="2">The sequence shown here is derived from an EMBL/GenBank/DDBJ whole genome shotgun (WGS) entry which is preliminary data.</text>
</comment>
<evidence type="ECO:0000313" key="3">
    <source>
        <dbReference type="Proteomes" id="UP001472677"/>
    </source>
</evidence>
<reference evidence="2 3" key="1">
    <citation type="journal article" date="2024" name="G3 (Bethesda)">
        <title>Genome assembly of Hibiscus sabdariffa L. provides insights into metabolisms of medicinal natural products.</title>
        <authorList>
            <person name="Kim T."/>
        </authorList>
    </citation>
    <scope>NUCLEOTIDE SEQUENCE [LARGE SCALE GENOMIC DNA]</scope>
    <source>
        <strain evidence="2">TK-2024</strain>
        <tissue evidence="2">Old leaves</tissue>
    </source>
</reference>
<evidence type="ECO:0000313" key="2">
    <source>
        <dbReference type="EMBL" id="KAK8486283.1"/>
    </source>
</evidence>
<feature type="compositionally biased region" description="Polar residues" evidence="1">
    <location>
        <begin position="7"/>
        <end position="24"/>
    </location>
</feature>
<evidence type="ECO:0000256" key="1">
    <source>
        <dbReference type="SAM" id="MobiDB-lite"/>
    </source>
</evidence>
<protein>
    <submittedName>
        <fullName evidence="2">Uncharacterized protein</fullName>
    </submittedName>
</protein>